<reference evidence="3" key="4">
    <citation type="submission" date="2025-08" db="UniProtKB">
        <authorList>
            <consortium name="Ensembl"/>
        </authorList>
    </citation>
    <scope>IDENTIFICATION</scope>
</reference>
<evidence type="ECO:0000313" key="3">
    <source>
        <dbReference type="Ensembl" id="ENSEEEP00000003401.2"/>
    </source>
</evidence>
<evidence type="ECO:0000313" key="4">
    <source>
        <dbReference type="Proteomes" id="UP000314983"/>
    </source>
</evidence>
<dbReference type="GeneTree" id="ENSGT01030000235060"/>
<name>A0A4W4DWZ1_ELEEL</name>
<feature type="compositionally biased region" description="Low complexity" evidence="2">
    <location>
        <begin position="28"/>
        <end position="41"/>
    </location>
</feature>
<feature type="region of interest" description="Disordered" evidence="2">
    <location>
        <begin position="85"/>
        <end position="108"/>
    </location>
</feature>
<feature type="compositionally biased region" description="Polar residues" evidence="2">
    <location>
        <begin position="85"/>
        <end position="94"/>
    </location>
</feature>
<protein>
    <recommendedName>
        <fullName evidence="5">Proline and serine rich 2</fullName>
    </recommendedName>
</protein>
<accession>A0A4W4DWZ1</accession>
<reference evidence="4" key="1">
    <citation type="journal article" date="2014" name="Science">
        <title>Nonhuman genetics. Genomic basis for the convergent evolution of electric organs.</title>
        <authorList>
            <person name="Gallant J.R."/>
            <person name="Traeger L.L."/>
            <person name="Volkening J.D."/>
            <person name="Moffett H."/>
            <person name="Chen P.H."/>
            <person name="Novina C.D."/>
            <person name="Phillips G.N.Jr."/>
            <person name="Anand R."/>
            <person name="Wells G.B."/>
            <person name="Pinch M."/>
            <person name="Guth R."/>
            <person name="Unguez G.A."/>
            <person name="Albert J.S."/>
            <person name="Zakon H.H."/>
            <person name="Samanta M.P."/>
            <person name="Sussman M.R."/>
        </authorList>
    </citation>
    <scope>NUCLEOTIDE SEQUENCE [LARGE SCALE GENOMIC DNA]</scope>
</reference>
<sequence length="279" mass="29725">MPLFSVTDFQSQAHFEQKPVRDTVDYPSSAISASSTAPVASDENNHQPPPGSIPTPVLIASRLAEHKGAGSPSTHPNILIQRTRSLEAQHSSSPKCAPPTHAKPARLPDNISMRSSCNPSPQSIAAAAVSLQERRSQMLANLPSNAHPLEGGEPTCIRNMPTRSVLTGSRSSIFSPIKDEGQSLMNSHEAKPSHPDQVSQPIVRAKPATVPSSPAPRPPRLTPSPSIQKPPMPPEVLSMVGPKPCLRAQGVTVQFSGKGTTEEDRRDALRKLGLLSKTS</sequence>
<dbReference type="Proteomes" id="UP000314983">
    <property type="component" value="Chromosome 2"/>
</dbReference>
<reference evidence="3" key="5">
    <citation type="submission" date="2025-09" db="UniProtKB">
        <authorList>
            <consortium name="Ensembl"/>
        </authorList>
    </citation>
    <scope>IDENTIFICATION</scope>
</reference>
<dbReference type="AlphaFoldDB" id="A0A4W4DWZ1"/>
<proteinExistence type="predicted"/>
<dbReference type="PANTHER" id="PTHR16095:SF9">
    <property type="entry name" value="PROLINE AND SERINE-RICH PROTEIN 2"/>
    <property type="match status" value="1"/>
</dbReference>
<evidence type="ECO:0008006" key="5">
    <source>
        <dbReference type="Google" id="ProtNLM"/>
    </source>
</evidence>
<feature type="region of interest" description="Disordered" evidence="2">
    <location>
        <begin position="185"/>
        <end position="241"/>
    </location>
</feature>
<feature type="region of interest" description="Disordered" evidence="2">
    <location>
        <begin position="18"/>
        <end position="55"/>
    </location>
</feature>
<feature type="compositionally biased region" description="Pro residues" evidence="2">
    <location>
        <begin position="213"/>
        <end position="234"/>
    </location>
</feature>
<dbReference type="OMA" id="QEKQAHM"/>
<evidence type="ECO:0000256" key="1">
    <source>
        <dbReference type="ARBA" id="ARBA00022553"/>
    </source>
</evidence>
<dbReference type="Ensembl" id="ENSEEET00000003452.2">
    <property type="protein sequence ID" value="ENSEEEP00000003401.2"/>
    <property type="gene ID" value="ENSEEEG00000001901.2"/>
</dbReference>
<dbReference type="STRING" id="8005.ENSEEEP00000003401"/>
<evidence type="ECO:0000256" key="2">
    <source>
        <dbReference type="SAM" id="MobiDB-lite"/>
    </source>
</evidence>
<organism evidence="3 4">
    <name type="scientific">Electrophorus electricus</name>
    <name type="common">Electric eel</name>
    <name type="synonym">Gymnotus electricus</name>
    <dbReference type="NCBI Taxonomy" id="8005"/>
    <lineage>
        <taxon>Eukaryota</taxon>
        <taxon>Metazoa</taxon>
        <taxon>Chordata</taxon>
        <taxon>Craniata</taxon>
        <taxon>Vertebrata</taxon>
        <taxon>Euteleostomi</taxon>
        <taxon>Actinopterygii</taxon>
        <taxon>Neopterygii</taxon>
        <taxon>Teleostei</taxon>
        <taxon>Ostariophysi</taxon>
        <taxon>Gymnotiformes</taxon>
        <taxon>Gymnotoidei</taxon>
        <taxon>Gymnotidae</taxon>
        <taxon>Electrophorus</taxon>
    </lineage>
</organism>
<reference evidence="3" key="3">
    <citation type="submission" date="2020-05" db="EMBL/GenBank/DDBJ databases">
        <title>Electrophorus electricus (electric eel) genome, fEleEle1, primary haplotype.</title>
        <authorList>
            <person name="Myers G."/>
            <person name="Meyer A."/>
            <person name="Fedrigo O."/>
            <person name="Formenti G."/>
            <person name="Rhie A."/>
            <person name="Tracey A."/>
            <person name="Sims Y."/>
            <person name="Jarvis E.D."/>
        </authorList>
    </citation>
    <scope>NUCLEOTIDE SEQUENCE [LARGE SCALE GENOMIC DNA]</scope>
</reference>
<keyword evidence="1" id="KW-0597">Phosphoprotein</keyword>
<keyword evidence="4" id="KW-1185">Reference proteome</keyword>
<dbReference type="PANTHER" id="PTHR16095">
    <property type="entry name" value="TRANSMEMBRANE PROTEIN 143 FAMILY MEMBER"/>
    <property type="match status" value="1"/>
</dbReference>
<reference evidence="4" key="2">
    <citation type="journal article" date="2017" name="Sci. Adv.">
        <title>A tail of two voltages: Proteomic comparison of the three electric organs of the electric eel.</title>
        <authorList>
            <person name="Traeger L.L."/>
            <person name="Sabat G."/>
            <person name="Barrett-Wilt G.A."/>
            <person name="Wells G.B."/>
            <person name="Sussman M.R."/>
        </authorList>
    </citation>
    <scope>NUCLEOTIDE SEQUENCE [LARGE SCALE GENOMIC DNA]</scope>
</reference>